<sequence length="146" mass="16895">MKGLVCRRSFNLLKNTNTFLTANGKQKNLSITTDCSFCHVIELARLDEHFQELTGLFPAYIDKMMGVTCSLKSSTLKTDMDLTRFPSDKFATTHLILNLEPLTYNMHREIKWIFRRSVQKNSKESQKIDRCNGQLSGKRFLKTKLI</sequence>
<dbReference type="AlphaFoldDB" id="A0A3A9K2Z4"/>
<reference evidence="1 2" key="1">
    <citation type="submission" date="2017-10" db="EMBL/GenBank/DDBJ databases">
        <title>Bacillus sp. nov., a halophilic bacterium isolated from a Keqin Lake.</title>
        <authorList>
            <person name="Wang H."/>
        </authorList>
    </citation>
    <scope>NUCLEOTIDE SEQUENCE [LARGE SCALE GENOMIC DNA]</scope>
    <source>
        <strain evidence="1 2">KCTC 13187</strain>
    </source>
</reference>
<dbReference type="EMBL" id="PDOE01000033">
    <property type="protein sequence ID" value="RKL64842.1"/>
    <property type="molecule type" value="Genomic_DNA"/>
</dbReference>
<comment type="caution">
    <text evidence="1">The sequence shown here is derived from an EMBL/GenBank/DDBJ whole genome shotgun (WGS) entry which is preliminary data.</text>
</comment>
<gene>
    <name evidence="1" type="ORF">CR203_24090</name>
</gene>
<organism evidence="1 2">
    <name type="scientific">Salipaludibacillus neizhouensis</name>
    <dbReference type="NCBI Taxonomy" id="885475"/>
    <lineage>
        <taxon>Bacteria</taxon>
        <taxon>Bacillati</taxon>
        <taxon>Bacillota</taxon>
        <taxon>Bacilli</taxon>
        <taxon>Bacillales</taxon>
        <taxon>Bacillaceae</taxon>
    </lineage>
</organism>
<name>A0A3A9K2Z4_9BACI</name>
<proteinExistence type="predicted"/>
<protein>
    <submittedName>
        <fullName evidence="1">Uncharacterized protein</fullName>
    </submittedName>
</protein>
<keyword evidence="2" id="KW-1185">Reference proteome</keyword>
<accession>A0A3A9K2Z4</accession>
<evidence type="ECO:0000313" key="2">
    <source>
        <dbReference type="Proteomes" id="UP000281498"/>
    </source>
</evidence>
<evidence type="ECO:0000313" key="1">
    <source>
        <dbReference type="EMBL" id="RKL64842.1"/>
    </source>
</evidence>
<dbReference type="Proteomes" id="UP000281498">
    <property type="component" value="Unassembled WGS sequence"/>
</dbReference>